<dbReference type="Proteomes" id="UP000318538">
    <property type="component" value="Chromosome"/>
</dbReference>
<dbReference type="NCBIfam" id="TIGR02595">
    <property type="entry name" value="PEP_CTERM"/>
    <property type="match status" value="1"/>
</dbReference>
<evidence type="ECO:0000259" key="3">
    <source>
        <dbReference type="Pfam" id="PF07589"/>
    </source>
</evidence>
<keyword evidence="2" id="KW-0732">Signal</keyword>
<evidence type="ECO:0000313" key="5">
    <source>
        <dbReference type="Proteomes" id="UP000318538"/>
    </source>
</evidence>
<feature type="region of interest" description="Disordered" evidence="1">
    <location>
        <begin position="264"/>
        <end position="313"/>
    </location>
</feature>
<feature type="compositionally biased region" description="Polar residues" evidence="1">
    <location>
        <begin position="277"/>
        <end position="287"/>
    </location>
</feature>
<evidence type="ECO:0000313" key="4">
    <source>
        <dbReference type="EMBL" id="QDT02630.1"/>
    </source>
</evidence>
<feature type="domain" description="Ice-binding protein C-terminal" evidence="3">
    <location>
        <begin position="240"/>
        <end position="263"/>
    </location>
</feature>
<feature type="compositionally biased region" description="Basic and acidic residues" evidence="1">
    <location>
        <begin position="265"/>
        <end position="276"/>
    </location>
</feature>
<dbReference type="Pfam" id="PF14717">
    <property type="entry name" value="DUF4465"/>
    <property type="match status" value="1"/>
</dbReference>
<dbReference type="InterPro" id="IPR013424">
    <property type="entry name" value="Ice-binding_C"/>
</dbReference>
<protein>
    <recommendedName>
        <fullName evidence="3">Ice-binding protein C-terminal domain-containing protein</fullName>
    </recommendedName>
</protein>
<proteinExistence type="predicted"/>
<dbReference type="AlphaFoldDB" id="A0A517N663"/>
<reference evidence="4 5" key="1">
    <citation type="submission" date="2019-02" db="EMBL/GenBank/DDBJ databases">
        <title>Deep-cultivation of Planctomycetes and their phenomic and genomic characterization uncovers novel biology.</title>
        <authorList>
            <person name="Wiegand S."/>
            <person name="Jogler M."/>
            <person name="Boedeker C."/>
            <person name="Pinto D."/>
            <person name="Vollmers J."/>
            <person name="Rivas-Marin E."/>
            <person name="Kohn T."/>
            <person name="Peeters S.H."/>
            <person name="Heuer A."/>
            <person name="Rast P."/>
            <person name="Oberbeckmann S."/>
            <person name="Bunk B."/>
            <person name="Jeske O."/>
            <person name="Meyerdierks A."/>
            <person name="Storesund J.E."/>
            <person name="Kallscheuer N."/>
            <person name="Luecker S."/>
            <person name="Lage O.M."/>
            <person name="Pohl T."/>
            <person name="Merkel B.J."/>
            <person name="Hornburger P."/>
            <person name="Mueller R.-W."/>
            <person name="Bruemmer F."/>
            <person name="Labrenz M."/>
            <person name="Spormann A.M."/>
            <person name="Op den Camp H."/>
            <person name="Overmann J."/>
            <person name="Amann R."/>
            <person name="Jetten M.S.M."/>
            <person name="Mascher T."/>
            <person name="Medema M.H."/>
            <person name="Devos D.P."/>
            <person name="Kaster A.-K."/>
            <person name="Ovreas L."/>
            <person name="Rohde M."/>
            <person name="Galperin M.Y."/>
            <person name="Jogler C."/>
        </authorList>
    </citation>
    <scope>NUCLEOTIDE SEQUENCE [LARGE SCALE GENOMIC DNA]</scope>
    <source>
        <strain evidence="4 5">K22_7</strain>
    </source>
</reference>
<sequence precursor="true">MKFHMCLMACLAFATTATADTVTFEGLLTSPDSFYNGEPALPGWTAGEVFFNNEKSTAFEYWEGWSYSNVIDVATPGFENQYASAAGGGSNGSGGTVGGQTYAVAFENGAYFNLPEMTVVRSADVTNATYAKLSMENGDGFAKKFGGDTGNDPDFFTVTFEGFSQVDKAGTSTGTVELALADFRFADNAQDFILSSWQNLDLTGLGSARSVALSFASSDVGSFGVNTPKYLALDNLTIVAVPEPSTGLAIAGLAIGGWVLRRRQQRDQQRQQRDSHQAGTNKGTATKPNRPPPKRATHFPVPRSSLSKRATHKLESVGSGGVLIFDVV</sequence>
<accession>A0A517N663</accession>
<feature type="chain" id="PRO_5022206710" description="Ice-binding protein C-terminal domain-containing protein" evidence="2">
    <location>
        <begin position="20"/>
        <end position="328"/>
    </location>
</feature>
<evidence type="ECO:0000256" key="1">
    <source>
        <dbReference type="SAM" id="MobiDB-lite"/>
    </source>
</evidence>
<feature type="signal peptide" evidence="2">
    <location>
        <begin position="1"/>
        <end position="19"/>
    </location>
</feature>
<dbReference type="Pfam" id="PF07589">
    <property type="entry name" value="PEP-CTERM"/>
    <property type="match status" value="1"/>
</dbReference>
<dbReference type="KEGG" id="rlc:K227x_10080"/>
<dbReference type="EMBL" id="CP036525">
    <property type="protein sequence ID" value="QDT02630.1"/>
    <property type="molecule type" value="Genomic_DNA"/>
</dbReference>
<gene>
    <name evidence="4" type="ORF">K227x_10080</name>
</gene>
<dbReference type="RefSeq" id="WP_145168367.1">
    <property type="nucleotide sequence ID" value="NZ_CP036525.1"/>
</dbReference>
<name>A0A517N663_9BACT</name>
<keyword evidence="5" id="KW-1185">Reference proteome</keyword>
<dbReference type="Gene3D" id="2.60.120.1350">
    <property type="entry name" value="Protein of unknown function DUF4465"/>
    <property type="match status" value="1"/>
</dbReference>
<dbReference type="OrthoDB" id="8562952at2"/>
<dbReference type="InterPro" id="IPR027828">
    <property type="entry name" value="DUF4465"/>
</dbReference>
<evidence type="ECO:0000256" key="2">
    <source>
        <dbReference type="SAM" id="SignalP"/>
    </source>
</evidence>
<organism evidence="4 5">
    <name type="scientific">Rubripirellula lacrimiformis</name>
    <dbReference type="NCBI Taxonomy" id="1930273"/>
    <lineage>
        <taxon>Bacteria</taxon>
        <taxon>Pseudomonadati</taxon>
        <taxon>Planctomycetota</taxon>
        <taxon>Planctomycetia</taxon>
        <taxon>Pirellulales</taxon>
        <taxon>Pirellulaceae</taxon>
        <taxon>Rubripirellula</taxon>
    </lineage>
</organism>